<dbReference type="AlphaFoldDB" id="A0A975FLY0"/>
<organism evidence="1 2">
    <name type="scientific">Agromyces archimandritae</name>
    <dbReference type="NCBI Taxonomy" id="2781962"/>
    <lineage>
        <taxon>Bacteria</taxon>
        <taxon>Bacillati</taxon>
        <taxon>Actinomycetota</taxon>
        <taxon>Actinomycetes</taxon>
        <taxon>Micrococcales</taxon>
        <taxon>Microbacteriaceae</taxon>
        <taxon>Agromyces</taxon>
    </lineage>
</organism>
<protein>
    <submittedName>
        <fullName evidence="1">Uncharacterized protein</fullName>
    </submittedName>
</protein>
<keyword evidence="2" id="KW-1185">Reference proteome</keyword>
<evidence type="ECO:0000313" key="2">
    <source>
        <dbReference type="Proteomes" id="UP000671914"/>
    </source>
</evidence>
<dbReference type="EMBL" id="CP071696">
    <property type="protein sequence ID" value="QTX03391.1"/>
    <property type="molecule type" value="Genomic_DNA"/>
</dbReference>
<dbReference type="Proteomes" id="UP000671914">
    <property type="component" value="Chromosome"/>
</dbReference>
<gene>
    <name evidence="1" type="ORF">G127AT_08360</name>
</gene>
<accession>A0A975FLY0</accession>
<proteinExistence type="predicted"/>
<name>A0A975FLY0_9MICO</name>
<dbReference type="RefSeq" id="WP_210895922.1">
    <property type="nucleotide sequence ID" value="NZ_CP071696.1"/>
</dbReference>
<evidence type="ECO:0000313" key="1">
    <source>
        <dbReference type="EMBL" id="QTX03391.1"/>
    </source>
</evidence>
<dbReference type="KEGG" id="aarc:G127AT_08360"/>
<sequence length="234" mass="26176">MSGLLGQAELFTQRVDDVLRASLPDVPQTVALNTGNRVVVTSQDDRRIPLSVSGEVVAGLSFRYHLALDRDNAHLKTSGSTFALHSTLDRQPLIRCDYNAEMNTEPMAHWQIHAERGAFSSMLTMAHRSDPKRVKAPHMLSSLHIPVGGGRFRPCIEDIIELAIRDCGADSVSGWQRALHDSRQVWRTLQLRTVVSRHQVIAAEELRAQGWRIDPPCDVDVMTADVDVDGLRRW</sequence>
<reference evidence="1" key="1">
    <citation type="submission" date="2021-03" db="EMBL/GenBank/DDBJ databases">
        <title>Agromyces archimandritus sp. nov., isolated from the cockroach Archimandrita tessellata.</title>
        <authorList>
            <person name="Guzman J."/>
            <person name="Ortuzar M."/>
            <person name="Poehlein A."/>
            <person name="Daniel R."/>
            <person name="Trujillo M."/>
            <person name="Vilcinskas A."/>
        </authorList>
    </citation>
    <scope>NUCLEOTIDE SEQUENCE</scope>
    <source>
        <strain evidence="1">G127AT</strain>
    </source>
</reference>